<accession>A0A841Q3P7</accession>
<protein>
    <recommendedName>
        <fullName evidence="4">DUF2929 family protein</fullName>
    </recommendedName>
</protein>
<keyword evidence="3" id="KW-1185">Reference proteome</keyword>
<evidence type="ECO:0000313" key="3">
    <source>
        <dbReference type="Proteomes" id="UP000581688"/>
    </source>
</evidence>
<name>A0A841Q3P7_9BACI</name>
<evidence type="ECO:0008006" key="4">
    <source>
        <dbReference type="Google" id="ProtNLM"/>
    </source>
</evidence>
<proteinExistence type="predicted"/>
<dbReference type="EMBL" id="JACHGH010000004">
    <property type="protein sequence ID" value="MBB6453031.1"/>
    <property type="molecule type" value="Genomic_DNA"/>
</dbReference>
<evidence type="ECO:0000256" key="1">
    <source>
        <dbReference type="SAM" id="Phobius"/>
    </source>
</evidence>
<feature type="transmembrane region" description="Helical" evidence="1">
    <location>
        <begin position="32"/>
        <end position="53"/>
    </location>
</feature>
<comment type="caution">
    <text evidence="2">The sequence shown here is derived from an EMBL/GenBank/DDBJ whole genome shotgun (WGS) entry which is preliminary data.</text>
</comment>
<gene>
    <name evidence="2" type="ORF">HNQ94_001479</name>
</gene>
<keyword evidence="1" id="KW-1133">Transmembrane helix</keyword>
<keyword evidence="1" id="KW-0812">Transmembrane</keyword>
<sequence>MRFIWAFIWSLLLSSMVVYVISNMSGKTFDFVSAIALGVGFAVIITVIGDGVLKDDEA</sequence>
<dbReference type="AlphaFoldDB" id="A0A841Q3P7"/>
<dbReference type="Proteomes" id="UP000581688">
    <property type="component" value="Unassembled WGS sequence"/>
</dbReference>
<keyword evidence="1" id="KW-0472">Membrane</keyword>
<organism evidence="2 3">
    <name type="scientific">Salirhabdus euzebyi</name>
    <dbReference type="NCBI Taxonomy" id="394506"/>
    <lineage>
        <taxon>Bacteria</taxon>
        <taxon>Bacillati</taxon>
        <taxon>Bacillota</taxon>
        <taxon>Bacilli</taxon>
        <taxon>Bacillales</taxon>
        <taxon>Bacillaceae</taxon>
        <taxon>Salirhabdus</taxon>
    </lineage>
</organism>
<dbReference type="Pfam" id="PF11151">
    <property type="entry name" value="DUF2929"/>
    <property type="match status" value="1"/>
</dbReference>
<dbReference type="RefSeq" id="WP_174495846.1">
    <property type="nucleotide sequence ID" value="NZ_CADDWK010000004.1"/>
</dbReference>
<dbReference type="InterPro" id="IPR021324">
    <property type="entry name" value="DUF2929"/>
</dbReference>
<evidence type="ECO:0000313" key="2">
    <source>
        <dbReference type="EMBL" id="MBB6453031.1"/>
    </source>
</evidence>
<reference evidence="2 3" key="1">
    <citation type="submission" date="2020-08" db="EMBL/GenBank/DDBJ databases">
        <title>Genomic Encyclopedia of Type Strains, Phase IV (KMG-IV): sequencing the most valuable type-strain genomes for metagenomic binning, comparative biology and taxonomic classification.</title>
        <authorList>
            <person name="Goeker M."/>
        </authorList>
    </citation>
    <scope>NUCLEOTIDE SEQUENCE [LARGE SCALE GENOMIC DNA]</scope>
    <source>
        <strain evidence="2 3">DSM 19612</strain>
    </source>
</reference>